<dbReference type="InterPro" id="IPR002347">
    <property type="entry name" value="SDR_fam"/>
</dbReference>
<dbReference type="SUPFAM" id="SSF51735">
    <property type="entry name" value="NAD(P)-binding Rossmann-fold domains"/>
    <property type="match status" value="1"/>
</dbReference>
<accession>A0A835LJ68</accession>
<evidence type="ECO:0000256" key="1">
    <source>
        <dbReference type="ARBA" id="ARBA00022857"/>
    </source>
</evidence>
<dbReference type="Gene3D" id="3.40.50.720">
    <property type="entry name" value="NAD(P)-binding Rossmann-like Domain"/>
    <property type="match status" value="1"/>
</dbReference>
<comment type="caution">
    <text evidence="4">The sequence shown here is derived from an EMBL/GenBank/DDBJ whole genome shotgun (WGS) entry which is preliminary data.</text>
</comment>
<proteinExistence type="predicted"/>
<dbReference type="PANTHER" id="PTHR42898:SF6">
    <property type="entry name" value="NADP-DEPENDENT MANNITOL DEHYDROGENASE"/>
    <property type="match status" value="1"/>
</dbReference>
<keyword evidence="3" id="KW-0732">Signal</keyword>
<dbReference type="Pfam" id="PF13561">
    <property type="entry name" value="adh_short_C2"/>
    <property type="match status" value="1"/>
</dbReference>
<name>A0A835LJ68_9MAGN</name>
<dbReference type="InterPro" id="IPR020904">
    <property type="entry name" value="Sc_DH/Rdtase_CS"/>
</dbReference>
<evidence type="ECO:0000313" key="4">
    <source>
        <dbReference type="EMBL" id="KAF9597578.1"/>
    </source>
</evidence>
<keyword evidence="5" id="KW-1185">Reference proteome</keyword>
<keyword evidence="1" id="KW-0521">NADP</keyword>
<sequence length="125" mass="13451">MGSIVFITSVGGVVAHQCLSIYGATKGAMNQLTKNLACEWAKDNIRSNSVAPWYIRPTIGGGDVFEDKERIKQVIGRTPMRRIGEAREVASLVAFTCLPSTSYITGQVICVDGGLTANGFFPTHD</sequence>
<evidence type="ECO:0000313" key="5">
    <source>
        <dbReference type="Proteomes" id="UP000631114"/>
    </source>
</evidence>
<dbReference type="GO" id="GO:0016491">
    <property type="term" value="F:oxidoreductase activity"/>
    <property type="evidence" value="ECO:0007669"/>
    <property type="project" value="UniProtKB-KW"/>
</dbReference>
<dbReference type="EMBL" id="JADFTS010000007">
    <property type="protein sequence ID" value="KAF9597578.1"/>
    <property type="molecule type" value="Genomic_DNA"/>
</dbReference>
<keyword evidence="2" id="KW-0560">Oxidoreductase</keyword>
<feature type="chain" id="PRO_5032690111" description="Tropinone reductase" evidence="3">
    <location>
        <begin position="16"/>
        <end position="125"/>
    </location>
</feature>
<evidence type="ECO:0008006" key="6">
    <source>
        <dbReference type="Google" id="ProtNLM"/>
    </source>
</evidence>
<protein>
    <recommendedName>
        <fullName evidence="6">Tropinone reductase</fullName>
    </recommendedName>
</protein>
<dbReference type="PANTHER" id="PTHR42898">
    <property type="entry name" value="TROPINONE REDUCTASE"/>
    <property type="match status" value="1"/>
</dbReference>
<feature type="signal peptide" evidence="3">
    <location>
        <begin position="1"/>
        <end position="15"/>
    </location>
</feature>
<evidence type="ECO:0000256" key="2">
    <source>
        <dbReference type="ARBA" id="ARBA00023002"/>
    </source>
</evidence>
<reference evidence="4 5" key="1">
    <citation type="submission" date="2020-10" db="EMBL/GenBank/DDBJ databases">
        <title>The Coptis chinensis genome and diversification of protoberbering-type alkaloids.</title>
        <authorList>
            <person name="Wang B."/>
            <person name="Shu S."/>
            <person name="Song C."/>
            <person name="Liu Y."/>
        </authorList>
    </citation>
    <scope>NUCLEOTIDE SEQUENCE [LARGE SCALE GENOMIC DNA]</scope>
    <source>
        <strain evidence="4">HL-2020</strain>
        <tissue evidence="4">Leaf</tissue>
    </source>
</reference>
<dbReference type="AlphaFoldDB" id="A0A835LJ68"/>
<dbReference type="OrthoDB" id="417891at2759"/>
<evidence type="ECO:0000256" key="3">
    <source>
        <dbReference type="SAM" id="SignalP"/>
    </source>
</evidence>
<dbReference type="InterPro" id="IPR045000">
    <property type="entry name" value="TR"/>
</dbReference>
<dbReference type="InterPro" id="IPR036291">
    <property type="entry name" value="NAD(P)-bd_dom_sf"/>
</dbReference>
<organism evidence="4 5">
    <name type="scientific">Coptis chinensis</name>
    <dbReference type="NCBI Taxonomy" id="261450"/>
    <lineage>
        <taxon>Eukaryota</taxon>
        <taxon>Viridiplantae</taxon>
        <taxon>Streptophyta</taxon>
        <taxon>Embryophyta</taxon>
        <taxon>Tracheophyta</taxon>
        <taxon>Spermatophyta</taxon>
        <taxon>Magnoliopsida</taxon>
        <taxon>Ranunculales</taxon>
        <taxon>Ranunculaceae</taxon>
        <taxon>Coptidoideae</taxon>
        <taxon>Coptis</taxon>
    </lineage>
</organism>
<dbReference type="Proteomes" id="UP000631114">
    <property type="component" value="Unassembled WGS sequence"/>
</dbReference>
<dbReference type="PROSITE" id="PS00061">
    <property type="entry name" value="ADH_SHORT"/>
    <property type="match status" value="1"/>
</dbReference>
<gene>
    <name evidence="4" type="ORF">IFM89_019946</name>
</gene>